<dbReference type="SUPFAM" id="SSF81324">
    <property type="entry name" value="Voltage-gated potassium channels"/>
    <property type="match status" value="1"/>
</dbReference>
<feature type="transmembrane region" description="Helical" evidence="1">
    <location>
        <begin position="192"/>
        <end position="214"/>
    </location>
</feature>
<dbReference type="EMBL" id="BATM01000020">
    <property type="protein sequence ID" value="GAD79815.1"/>
    <property type="molecule type" value="Genomic_DNA"/>
</dbReference>
<proteinExistence type="predicted"/>
<feature type="transmembrane region" description="Helical" evidence="1">
    <location>
        <begin position="64"/>
        <end position="81"/>
    </location>
</feature>
<feature type="domain" description="Potassium channel" evidence="2">
    <location>
        <begin position="153"/>
        <end position="211"/>
    </location>
</feature>
<dbReference type="PROSITE" id="PS51257">
    <property type="entry name" value="PROKAR_LIPOPROTEIN"/>
    <property type="match status" value="1"/>
</dbReference>
<evidence type="ECO:0000259" key="2">
    <source>
        <dbReference type="Pfam" id="PF07885"/>
    </source>
</evidence>
<feature type="transmembrane region" description="Helical" evidence="1">
    <location>
        <begin position="12"/>
        <end position="32"/>
    </location>
</feature>
<comment type="caution">
    <text evidence="3">The sequence shown here is derived from an EMBL/GenBank/DDBJ whole genome shotgun (WGS) entry which is preliminary data.</text>
</comment>
<sequence length="223" mass="24377">MMAKISERDNFLYLFVALVVLLASCAIVEQFLGTGQSVILLGLLFCMSASIFGIETAKVKTRGWLSFLVVLVMFSSLASIFKAANLSIVSLLALIVFVGQYLKHATLLILKAPSIDRNQIVGSICIYLMMGLWFAFVQLLLLELLDGGFNGIEYQPWLDNLSKMIYFSFISMTSVGYGAISPSEPLTRFIAYFQAIAGVFYLAILVSSLVSAGLSSKSTDEEG</sequence>
<name>U3B1I1_9VIBR</name>
<feature type="transmembrane region" description="Helical" evidence="1">
    <location>
        <begin position="87"/>
        <end position="108"/>
    </location>
</feature>
<organism evidence="3 4">
    <name type="scientific">Vibrio ezurae NBRC 102218</name>
    <dbReference type="NCBI Taxonomy" id="1219080"/>
    <lineage>
        <taxon>Bacteria</taxon>
        <taxon>Pseudomonadati</taxon>
        <taxon>Pseudomonadota</taxon>
        <taxon>Gammaproteobacteria</taxon>
        <taxon>Vibrionales</taxon>
        <taxon>Vibrionaceae</taxon>
        <taxon>Vibrio</taxon>
    </lineage>
</organism>
<dbReference type="Gene3D" id="1.10.287.70">
    <property type="match status" value="1"/>
</dbReference>
<dbReference type="AlphaFoldDB" id="U3B1I1"/>
<evidence type="ECO:0000313" key="4">
    <source>
        <dbReference type="Proteomes" id="UP000016562"/>
    </source>
</evidence>
<dbReference type="RefSeq" id="WP_021713524.1">
    <property type="nucleotide sequence ID" value="NZ_BATM01000020.1"/>
</dbReference>
<dbReference type="Pfam" id="PF07885">
    <property type="entry name" value="Ion_trans_2"/>
    <property type="match status" value="1"/>
</dbReference>
<accession>U3B1I1</accession>
<feature type="transmembrane region" description="Helical" evidence="1">
    <location>
        <begin position="120"/>
        <end position="141"/>
    </location>
</feature>
<protein>
    <recommendedName>
        <fullName evidence="2">Potassium channel domain-containing protein</fullName>
    </recommendedName>
</protein>
<feature type="transmembrane region" description="Helical" evidence="1">
    <location>
        <begin position="161"/>
        <end position="180"/>
    </location>
</feature>
<keyword evidence="1" id="KW-1133">Transmembrane helix</keyword>
<reference evidence="3 4" key="1">
    <citation type="submission" date="2013-09" db="EMBL/GenBank/DDBJ databases">
        <title>Whole genome shotgun sequence of Vibrio ezurae NBRC 102218.</title>
        <authorList>
            <person name="Yoshida I."/>
            <person name="Hosoyama A."/>
            <person name="Numata M."/>
            <person name="Hashimoto M."/>
            <person name="Hosoyama Y."/>
            <person name="Tsuchikane K."/>
            <person name="Noguchi M."/>
            <person name="Hirakata S."/>
            <person name="Ichikawa N."/>
            <person name="Ohji S."/>
            <person name="Yamazoe A."/>
            <person name="Fujita N."/>
        </authorList>
    </citation>
    <scope>NUCLEOTIDE SEQUENCE [LARGE SCALE GENOMIC DNA]</scope>
    <source>
        <strain evidence="3 4">NBRC 102218</strain>
    </source>
</reference>
<keyword evidence="1" id="KW-0472">Membrane</keyword>
<keyword evidence="1" id="KW-0812">Transmembrane</keyword>
<feature type="transmembrane region" description="Helical" evidence="1">
    <location>
        <begin position="38"/>
        <end position="57"/>
    </location>
</feature>
<dbReference type="STRING" id="1219080.VEZ01S_20_00870"/>
<dbReference type="InterPro" id="IPR013099">
    <property type="entry name" value="K_chnl_dom"/>
</dbReference>
<dbReference type="Proteomes" id="UP000016562">
    <property type="component" value="Unassembled WGS sequence"/>
</dbReference>
<dbReference type="eggNOG" id="ENOG5032Y28">
    <property type="taxonomic scope" value="Bacteria"/>
</dbReference>
<keyword evidence="4" id="KW-1185">Reference proteome</keyword>
<evidence type="ECO:0000256" key="1">
    <source>
        <dbReference type="SAM" id="Phobius"/>
    </source>
</evidence>
<gene>
    <name evidence="3" type="ORF">VEZ01S_20_00870</name>
</gene>
<evidence type="ECO:0000313" key="3">
    <source>
        <dbReference type="EMBL" id="GAD79815.1"/>
    </source>
</evidence>